<evidence type="ECO:0000256" key="12">
    <source>
        <dbReference type="SAM" id="SignalP"/>
    </source>
</evidence>
<organism evidence="15 16">
    <name type="scientific">Aldrovandia affinis</name>
    <dbReference type="NCBI Taxonomy" id="143900"/>
    <lineage>
        <taxon>Eukaryota</taxon>
        <taxon>Metazoa</taxon>
        <taxon>Chordata</taxon>
        <taxon>Craniata</taxon>
        <taxon>Vertebrata</taxon>
        <taxon>Euteleostomi</taxon>
        <taxon>Actinopterygii</taxon>
        <taxon>Neopterygii</taxon>
        <taxon>Teleostei</taxon>
        <taxon>Notacanthiformes</taxon>
        <taxon>Halosauridae</taxon>
        <taxon>Aldrovandia</taxon>
    </lineage>
</organism>
<dbReference type="CDD" id="cd00054">
    <property type="entry name" value="EGF_CA"/>
    <property type="match status" value="1"/>
</dbReference>
<proteinExistence type="inferred from homology"/>
<feature type="domain" description="EGF-like" evidence="13">
    <location>
        <begin position="111"/>
        <end position="143"/>
    </location>
</feature>
<dbReference type="InterPro" id="IPR049388">
    <property type="entry name" value="FBN_EGF_N"/>
</dbReference>
<dbReference type="EMBL" id="JAINUG010000140">
    <property type="protein sequence ID" value="KAJ8393115.1"/>
    <property type="molecule type" value="Genomic_DNA"/>
</dbReference>
<dbReference type="SMART" id="SM00179">
    <property type="entry name" value="EGF_CA"/>
    <property type="match status" value="2"/>
</dbReference>
<gene>
    <name evidence="15" type="ORF">AAFF_G00067980</name>
</gene>
<evidence type="ECO:0000256" key="1">
    <source>
        <dbReference type="ARBA" id="ARBA00004498"/>
    </source>
</evidence>
<keyword evidence="4" id="KW-0272">Extracellular matrix</keyword>
<dbReference type="PANTHER" id="PTHR24040:SF8">
    <property type="entry name" value="FIBRILLIN 1"/>
    <property type="match status" value="1"/>
</dbReference>
<dbReference type="PROSITE" id="PS01186">
    <property type="entry name" value="EGF_2"/>
    <property type="match status" value="2"/>
</dbReference>
<keyword evidence="3" id="KW-0964">Secreted</keyword>
<keyword evidence="6 12" id="KW-0732">Signal</keyword>
<dbReference type="Pfam" id="PF07645">
    <property type="entry name" value="EGF_CA"/>
    <property type="match status" value="2"/>
</dbReference>
<evidence type="ECO:0000256" key="11">
    <source>
        <dbReference type="SAM" id="MobiDB-lite"/>
    </source>
</evidence>
<dbReference type="InterPro" id="IPR009030">
    <property type="entry name" value="Growth_fac_rcpt_cys_sf"/>
</dbReference>
<evidence type="ECO:0000256" key="3">
    <source>
        <dbReference type="ARBA" id="ARBA00022525"/>
    </source>
</evidence>
<dbReference type="InterPro" id="IPR036773">
    <property type="entry name" value="TB_dom_sf"/>
</dbReference>
<feature type="domain" description="TB" evidence="14">
    <location>
        <begin position="299"/>
        <end position="358"/>
    </location>
</feature>
<dbReference type="InterPro" id="IPR051145">
    <property type="entry name" value="GAS-SHBG-PROS"/>
</dbReference>
<comment type="similarity">
    <text evidence="2">Belongs to the fibrillin family.</text>
</comment>
<dbReference type="Pfam" id="PF21364">
    <property type="entry name" value="EGF_FBN_1st"/>
    <property type="match status" value="1"/>
</dbReference>
<dbReference type="FunFam" id="2.10.25.10:FF:000103">
    <property type="entry name" value="Fibrillin 2"/>
    <property type="match status" value="1"/>
</dbReference>
<dbReference type="FunFam" id="3.90.290.10:FF:000020">
    <property type="entry name" value="Fibrillin-1"/>
    <property type="match status" value="1"/>
</dbReference>
<dbReference type="FunFam" id="3.90.290.10:FF:000003">
    <property type="entry name" value="Fibrillin 3"/>
    <property type="match status" value="1"/>
</dbReference>
<dbReference type="InterPro" id="IPR018097">
    <property type="entry name" value="EGF_Ca-bd_CS"/>
</dbReference>
<feature type="domain" description="TB" evidence="14">
    <location>
        <begin position="149"/>
        <end position="192"/>
    </location>
</feature>
<dbReference type="Proteomes" id="UP001221898">
    <property type="component" value="Unassembled WGS sequence"/>
</dbReference>
<evidence type="ECO:0000259" key="13">
    <source>
        <dbReference type="PROSITE" id="PS50026"/>
    </source>
</evidence>
<dbReference type="SMART" id="SM00181">
    <property type="entry name" value="EGF"/>
    <property type="match status" value="4"/>
</dbReference>
<keyword evidence="5 10" id="KW-0245">EGF-like domain</keyword>
<dbReference type="PROSITE" id="PS00010">
    <property type="entry name" value="ASX_HYDROXYL"/>
    <property type="match status" value="2"/>
</dbReference>
<keyword evidence="16" id="KW-1185">Reference proteome</keyword>
<sequence>MWRGPMHTLALGLAAALWLSVTAAGQGDADQQVEQRANRFKRRGGGQDALRGPNVCGSRFNAYCCPGWKTLSGGNQCIVPICRSSCGDGFCSRPNLCTCPSGQMSTSCGSKSAVCETGCLNGGRCVAPNRCACSYGFTGPQCERDYRTGPCFASVSNQMCQGQLTGIVCTKTLCCATVGRAWGHPCEMCPTQPHPCRRGFIANHRTGACQDVDECQAVPGLCLGGNCINTIGSFECKCPAGHRLNEISQRCEDSDECTNIPGVCGVGECANTAGAYFCRCPQGYYTPTDGSRCIDARSGYCFSSLLNGRCVNQNLQSSQTSILLTKVQCCCDSGRCWSYGLNPEICPVRGTEEHHRLCIQVEVVGPGGPGIPAIPGVPDRPVGPNDRYPVQPFPQQPYPQQPYPQQPYPQQPYPQQPYPQQPPQLPDPRPPIIVPQNITTLCEASSFKGTCV</sequence>
<evidence type="ECO:0008006" key="17">
    <source>
        <dbReference type="Google" id="ProtNLM"/>
    </source>
</evidence>
<evidence type="ECO:0000313" key="16">
    <source>
        <dbReference type="Proteomes" id="UP001221898"/>
    </source>
</evidence>
<dbReference type="PROSITE" id="PS50026">
    <property type="entry name" value="EGF_3"/>
    <property type="match status" value="2"/>
</dbReference>
<feature type="chain" id="PRO_5042217161" description="Fibrillin 1" evidence="12">
    <location>
        <begin position="25"/>
        <end position="452"/>
    </location>
</feature>
<comment type="caution">
    <text evidence="15">The sequence shown here is derived from an EMBL/GenBank/DDBJ whole genome shotgun (WGS) entry which is preliminary data.</text>
</comment>
<dbReference type="InterPro" id="IPR000742">
    <property type="entry name" value="EGF"/>
</dbReference>
<dbReference type="Pfam" id="PF00683">
    <property type="entry name" value="TB"/>
    <property type="match status" value="2"/>
</dbReference>
<evidence type="ECO:0000259" key="14">
    <source>
        <dbReference type="PROSITE" id="PS51364"/>
    </source>
</evidence>
<name>A0AAD7RZD9_9TELE</name>
<dbReference type="Gene3D" id="2.10.25.10">
    <property type="entry name" value="Laminin"/>
    <property type="match status" value="4"/>
</dbReference>
<dbReference type="GO" id="GO:0001527">
    <property type="term" value="C:microfibril"/>
    <property type="evidence" value="ECO:0007669"/>
    <property type="project" value="UniProtKB-ARBA"/>
</dbReference>
<comment type="caution">
    <text evidence="10">Lacks conserved residue(s) required for the propagation of feature annotation.</text>
</comment>
<evidence type="ECO:0000256" key="2">
    <source>
        <dbReference type="ARBA" id="ARBA00008972"/>
    </source>
</evidence>
<feature type="disulfide bond" evidence="10">
    <location>
        <begin position="133"/>
        <end position="142"/>
    </location>
</feature>
<feature type="compositionally biased region" description="Pro residues" evidence="11">
    <location>
        <begin position="391"/>
        <end position="433"/>
    </location>
</feature>
<keyword evidence="9" id="KW-0325">Glycoprotein</keyword>
<dbReference type="InterPro" id="IPR000152">
    <property type="entry name" value="EGF-type_Asp/Asn_hydroxyl_site"/>
</dbReference>
<reference evidence="15" key="1">
    <citation type="journal article" date="2023" name="Science">
        <title>Genome structures resolve the early diversification of teleost fishes.</title>
        <authorList>
            <person name="Parey E."/>
            <person name="Louis A."/>
            <person name="Montfort J."/>
            <person name="Bouchez O."/>
            <person name="Roques C."/>
            <person name="Iampietro C."/>
            <person name="Lluch J."/>
            <person name="Castinel A."/>
            <person name="Donnadieu C."/>
            <person name="Desvignes T."/>
            <person name="Floi Bucao C."/>
            <person name="Jouanno E."/>
            <person name="Wen M."/>
            <person name="Mejri S."/>
            <person name="Dirks R."/>
            <person name="Jansen H."/>
            <person name="Henkel C."/>
            <person name="Chen W.J."/>
            <person name="Zahm M."/>
            <person name="Cabau C."/>
            <person name="Klopp C."/>
            <person name="Thompson A.W."/>
            <person name="Robinson-Rechavi M."/>
            <person name="Braasch I."/>
            <person name="Lecointre G."/>
            <person name="Bobe J."/>
            <person name="Postlethwait J.H."/>
            <person name="Berthelot C."/>
            <person name="Roest Crollius H."/>
            <person name="Guiguen Y."/>
        </authorList>
    </citation>
    <scope>NUCLEOTIDE SEQUENCE</scope>
    <source>
        <strain evidence="15">NC1722</strain>
    </source>
</reference>
<dbReference type="PROSITE" id="PS00022">
    <property type="entry name" value="EGF_1"/>
    <property type="match status" value="1"/>
</dbReference>
<dbReference type="GO" id="GO:0005509">
    <property type="term" value="F:calcium ion binding"/>
    <property type="evidence" value="ECO:0007669"/>
    <property type="project" value="InterPro"/>
</dbReference>
<feature type="disulfide bond" evidence="10">
    <location>
        <begin position="115"/>
        <end position="125"/>
    </location>
</feature>
<feature type="signal peptide" evidence="12">
    <location>
        <begin position="1"/>
        <end position="24"/>
    </location>
</feature>
<evidence type="ECO:0000256" key="6">
    <source>
        <dbReference type="ARBA" id="ARBA00022729"/>
    </source>
</evidence>
<keyword evidence="7" id="KW-0677">Repeat</keyword>
<dbReference type="InterPro" id="IPR049883">
    <property type="entry name" value="NOTCH1_EGF-like"/>
</dbReference>
<dbReference type="Gene3D" id="3.90.290.10">
    <property type="entry name" value="TGF-beta binding (TB) domain"/>
    <property type="match status" value="2"/>
</dbReference>
<dbReference type="PROSITE" id="PS51364">
    <property type="entry name" value="TB"/>
    <property type="match status" value="2"/>
</dbReference>
<dbReference type="PROSITE" id="PS01187">
    <property type="entry name" value="EGF_CA"/>
    <property type="match status" value="1"/>
</dbReference>
<dbReference type="InterPro" id="IPR001881">
    <property type="entry name" value="EGF-like_Ca-bd_dom"/>
</dbReference>
<dbReference type="InterPro" id="IPR040872">
    <property type="entry name" value="Fibrillin_U_N"/>
</dbReference>
<evidence type="ECO:0000256" key="9">
    <source>
        <dbReference type="ARBA" id="ARBA00023180"/>
    </source>
</evidence>
<dbReference type="SUPFAM" id="SSF57184">
    <property type="entry name" value="Growth factor receptor domain"/>
    <property type="match status" value="1"/>
</dbReference>
<dbReference type="Pfam" id="PF18193">
    <property type="entry name" value="Fibrillin_U_N"/>
    <property type="match status" value="1"/>
</dbReference>
<dbReference type="FunFam" id="2.10.25.10:FF:000003">
    <property type="entry name" value="fibrillin-1 isoform X1"/>
    <property type="match status" value="2"/>
</dbReference>
<evidence type="ECO:0000313" key="15">
    <source>
        <dbReference type="EMBL" id="KAJ8393115.1"/>
    </source>
</evidence>
<evidence type="ECO:0000256" key="7">
    <source>
        <dbReference type="ARBA" id="ARBA00022737"/>
    </source>
</evidence>
<evidence type="ECO:0000256" key="10">
    <source>
        <dbReference type="PROSITE-ProRule" id="PRU00076"/>
    </source>
</evidence>
<evidence type="ECO:0000256" key="8">
    <source>
        <dbReference type="ARBA" id="ARBA00023157"/>
    </source>
</evidence>
<dbReference type="SUPFAM" id="SSF57581">
    <property type="entry name" value="TB module/8-cys domain"/>
    <property type="match status" value="2"/>
</dbReference>
<feature type="domain" description="EGF-like" evidence="13">
    <location>
        <begin position="211"/>
        <end position="252"/>
    </location>
</feature>
<feature type="region of interest" description="Disordered" evidence="11">
    <location>
        <begin position="369"/>
        <end position="434"/>
    </location>
</feature>
<comment type="subcellular location">
    <subcellularLocation>
        <location evidence="1">Secreted</location>
        <location evidence="1">Extracellular space</location>
        <location evidence="1">Extracellular matrix</location>
    </subcellularLocation>
</comment>
<dbReference type="InterPro" id="IPR017878">
    <property type="entry name" value="TB_dom"/>
</dbReference>
<accession>A0AAD7RZD9</accession>
<protein>
    <recommendedName>
        <fullName evidence="17">Fibrillin 1</fullName>
    </recommendedName>
</protein>
<evidence type="ECO:0000256" key="4">
    <source>
        <dbReference type="ARBA" id="ARBA00022530"/>
    </source>
</evidence>
<dbReference type="AlphaFoldDB" id="A0AAD7RZD9"/>
<evidence type="ECO:0000256" key="5">
    <source>
        <dbReference type="ARBA" id="ARBA00022536"/>
    </source>
</evidence>
<keyword evidence="8 10" id="KW-1015">Disulfide bond</keyword>
<dbReference type="PANTHER" id="PTHR24040">
    <property type="entry name" value="LAMININ G-LIKE DOMAIN-CONTAINING PROTEIN"/>
    <property type="match status" value="1"/>
</dbReference>